<feature type="domain" description="Nuclease associated modular" evidence="2">
    <location>
        <begin position="138"/>
        <end position="154"/>
    </location>
</feature>
<keyword evidence="3" id="KW-0255">Endonuclease</keyword>
<dbReference type="InterPro" id="IPR003611">
    <property type="entry name" value="NUMOD3"/>
</dbReference>
<evidence type="ECO:0000256" key="1">
    <source>
        <dbReference type="SAM" id="MobiDB-lite"/>
    </source>
</evidence>
<keyword evidence="3" id="KW-0378">Hydrolase</keyword>
<dbReference type="GO" id="GO:0003677">
    <property type="term" value="F:DNA binding"/>
    <property type="evidence" value="ECO:0007669"/>
    <property type="project" value="InterPro"/>
</dbReference>
<feature type="region of interest" description="Disordered" evidence="1">
    <location>
        <begin position="128"/>
        <end position="183"/>
    </location>
</feature>
<dbReference type="Pfam" id="PF07460">
    <property type="entry name" value="NUMOD3"/>
    <property type="match status" value="1"/>
</dbReference>
<dbReference type="GO" id="GO:0004519">
    <property type="term" value="F:endonuclease activity"/>
    <property type="evidence" value="ECO:0007669"/>
    <property type="project" value="UniProtKB-KW"/>
</dbReference>
<evidence type="ECO:0000259" key="2">
    <source>
        <dbReference type="SMART" id="SM00496"/>
    </source>
</evidence>
<organism evidence="3">
    <name type="scientific">Rhizobium phage IG49</name>
    <dbReference type="NCBI Taxonomy" id="3129228"/>
    <lineage>
        <taxon>Viruses</taxon>
        <taxon>Duplodnaviria</taxon>
        <taxon>Heunggongvirae</taxon>
        <taxon>Uroviricota</taxon>
        <taxon>Caudoviricetes</taxon>
    </lineage>
</organism>
<proteinExistence type="predicted"/>
<dbReference type="InterPro" id="IPR036388">
    <property type="entry name" value="WH-like_DNA-bd_sf"/>
</dbReference>
<feature type="compositionally biased region" description="Basic residues" evidence="1">
    <location>
        <begin position="174"/>
        <end position="183"/>
    </location>
</feature>
<feature type="domain" description="Nuclease associated modular" evidence="2">
    <location>
        <begin position="162"/>
        <end position="178"/>
    </location>
</feature>
<name>A0AAU8HYZ8_9CAUD</name>
<protein>
    <submittedName>
        <fullName evidence="3">HNH endonuclease</fullName>
    </submittedName>
</protein>
<keyword evidence="3" id="KW-0540">Nuclease</keyword>
<dbReference type="Gene3D" id="1.10.10.10">
    <property type="entry name" value="Winged helix-like DNA-binding domain superfamily/Winged helix DNA-binding domain"/>
    <property type="match status" value="1"/>
</dbReference>
<sequence length="233" mass="26573">MSSKIVTKSRVLNRFGRVEGFDHCVYITYYFGDKLPPFYIGKGIISRIEENGYRGSPSLNGFKEELKENPHLFAIKVMNIFKTDREAREEETLVQKHFSVHKSDLFINRAIYDGKCYYNPKGIKASEETKKKISSSLTGLKQSEDTKRKRSASMRGKNKGRKLGPVSSETKMKISNKNRGKGKKSFMLISPDGSIFKVEGLKDFAKENNLTPSALSSVVSRKRDNHKGWKLYL</sequence>
<reference evidence="3" key="1">
    <citation type="submission" date="2024-03" db="EMBL/GenBank/DDBJ databases">
        <authorList>
            <person name="Chantapakul B."/>
            <person name="Wang S."/>
        </authorList>
    </citation>
    <scope>NUCLEOTIDE SEQUENCE</scope>
</reference>
<feature type="domain" description="Nuclease associated modular" evidence="2">
    <location>
        <begin position="121"/>
        <end position="137"/>
    </location>
</feature>
<feature type="compositionally biased region" description="Basic residues" evidence="1">
    <location>
        <begin position="148"/>
        <end position="162"/>
    </location>
</feature>
<accession>A0AAU8HYZ8</accession>
<evidence type="ECO:0000313" key="3">
    <source>
        <dbReference type="EMBL" id="XCI77650.1"/>
    </source>
</evidence>
<gene>
    <name evidence="3" type="ORF">VGRTQORK_CDS0037</name>
</gene>
<dbReference type="SMART" id="SM00496">
    <property type="entry name" value="IENR2"/>
    <property type="match status" value="3"/>
</dbReference>
<dbReference type="EMBL" id="PP429227">
    <property type="protein sequence ID" value="XCI77650.1"/>
    <property type="molecule type" value="Genomic_DNA"/>
</dbReference>